<dbReference type="KEGG" id="sarm:DVA86_32410"/>
<feature type="compositionally biased region" description="Basic and acidic residues" evidence="3">
    <location>
        <begin position="100"/>
        <end position="111"/>
    </location>
</feature>
<feature type="region of interest" description="Disordered" evidence="3">
    <location>
        <begin position="89"/>
        <end position="191"/>
    </location>
</feature>
<keyword evidence="2" id="KW-0804">Transcription</keyword>
<gene>
    <name evidence="5" type="ORF">DVA86_32410</name>
</gene>
<feature type="compositionally biased region" description="Basic residues" evidence="3">
    <location>
        <begin position="180"/>
        <end position="189"/>
    </location>
</feature>
<dbReference type="InterPro" id="IPR041916">
    <property type="entry name" value="Anti_sigma_zinc_sf"/>
</dbReference>
<sequence>MTSPPFPSGTDEHPEVAEISALAEGQLTPERGAAVRAHLADCALCTDVRASLDDIRGLLGTLPGPPRMPEDVASRIDAALAAEALLNATAPDEDAADADAGDRRHTDDVSRGTEPSESGDADRGTPADVSRGTEPLEDNPRTPGRATPAVPEVSRETGAGRRGGGGERPPGRSHAATGPGRRRTPRRWRTALLATAGAMAALGLGAVIVQGISDPSSNTAGTADRSTSREAPESGQDSGDGGDRATDALGKRVRALLGQGDGAGKEPTAPKVETNQSPGDEDSPLQGDGATSVPSCVREGIGRAEAPLAVDPAAQYRGSTAYLVVLPHVGDSRFVDAYVVDPDCVAASAEGRPGEVLTKRTYARD</sequence>
<organism evidence="5 6">
    <name type="scientific">Streptomyces armeniacus</name>
    <dbReference type="NCBI Taxonomy" id="83291"/>
    <lineage>
        <taxon>Bacteria</taxon>
        <taxon>Bacillati</taxon>
        <taxon>Actinomycetota</taxon>
        <taxon>Actinomycetes</taxon>
        <taxon>Kitasatosporales</taxon>
        <taxon>Streptomycetaceae</taxon>
        <taxon>Streptomyces</taxon>
    </lineage>
</organism>
<evidence type="ECO:0000256" key="3">
    <source>
        <dbReference type="SAM" id="MobiDB-lite"/>
    </source>
</evidence>
<accession>A0A345XY65</accession>
<keyword evidence="1" id="KW-0805">Transcription regulation</keyword>
<feature type="region of interest" description="Disordered" evidence="3">
    <location>
        <begin position="212"/>
        <end position="298"/>
    </location>
</feature>
<dbReference type="EMBL" id="CP031320">
    <property type="protein sequence ID" value="AXK36581.1"/>
    <property type="molecule type" value="Genomic_DNA"/>
</dbReference>
<evidence type="ECO:0000256" key="1">
    <source>
        <dbReference type="ARBA" id="ARBA00023015"/>
    </source>
</evidence>
<keyword evidence="6" id="KW-1185">Reference proteome</keyword>
<feature type="compositionally biased region" description="Polar residues" evidence="3">
    <location>
        <begin position="213"/>
        <end position="225"/>
    </location>
</feature>
<dbReference type="AlphaFoldDB" id="A0A345XY65"/>
<evidence type="ECO:0000313" key="6">
    <source>
        <dbReference type="Proteomes" id="UP000254425"/>
    </source>
</evidence>
<dbReference type="InterPro" id="IPR027383">
    <property type="entry name" value="Znf_put"/>
</dbReference>
<evidence type="ECO:0000256" key="2">
    <source>
        <dbReference type="ARBA" id="ARBA00023163"/>
    </source>
</evidence>
<feature type="compositionally biased region" description="Basic and acidic residues" evidence="3">
    <location>
        <begin position="241"/>
        <end position="250"/>
    </location>
</feature>
<dbReference type="Pfam" id="PF13490">
    <property type="entry name" value="zf-HC2"/>
    <property type="match status" value="1"/>
</dbReference>
<dbReference type="RefSeq" id="WP_208883586.1">
    <property type="nucleotide sequence ID" value="NZ_CP031320.1"/>
</dbReference>
<evidence type="ECO:0000259" key="4">
    <source>
        <dbReference type="Pfam" id="PF13490"/>
    </source>
</evidence>
<name>A0A345XY65_9ACTN</name>
<dbReference type="Proteomes" id="UP000254425">
    <property type="component" value="Chromosome"/>
</dbReference>
<evidence type="ECO:0000313" key="5">
    <source>
        <dbReference type="EMBL" id="AXK36581.1"/>
    </source>
</evidence>
<feature type="domain" description="Putative zinc-finger" evidence="4">
    <location>
        <begin position="18"/>
        <end position="45"/>
    </location>
</feature>
<reference evidence="5 6" key="1">
    <citation type="submission" date="2018-07" db="EMBL/GenBank/DDBJ databases">
        <title>Draft genome of the type strain Streptomyces armeniacus ATCC 15676.</title>
        <authorList>
            <person name="Labana P."/>
            <person name="Gosse J.T."/>
            <person name="Boddy C.N."/>
        </authorList>
    </citation>
    <scope>NUCLEOTIDE SEQUENCE [LARGE SCALE GENOMIC DNA]</scope>
    <source>
        <strain evidence="5 6">ATCC 15676</strain>
    </source>
</reference>
<proteinExistence type="predicted"/>
<dbReference type="Gene3D" id="1.10.10.1320">
    <property type="entry name" value="Anti-sigma factor, zinc-finger domain"/>
    <property type="match status" value="1"/>
</dbReference>
<protein>
    <submittedName>
        <fullName evidence="5">Zf-HC2 domain-containing protein</fullName>
    </submittedName>
</protein>